<feature type="compositionally biased region" description="Acidic residues" evidence="1">
    <location>
        <begin position="361"/>
        <end position="375"/>
    </location>
</feature>
<comment type="caution">
    <text evidence="2">The sequence shown here is derived from an EMBL/GenBank/DDBJ whole genome shotgun (WGS) entry which is preliminary data.</text>
</comment>
<name>A0A409WG28_9AGAR</name>
<gene>
    <name evidence="2" type="ORF">CVT24_009915</name>
</gene>
<dbReference type="InParanoid" id="A0A409WG28"/>
<feature type="compositionally biased region" description="Acidic residues" evidence="1">
    <location>
        <begin position="330"/>
        <end position="341"/>
    </location>
</feature>
<feature type="compositionally biased region" description="Polar residues" evidence="1">
    <location>
        <begin position="344"/>
        <end position="358"/>
    </location>
</feature>
<feature type="compositionally biased region" description="Basic and acidic residues" evidence="1">
    <location>
        <begin position="314"/>
        <end position="328"/>
    </location>
</feature>
<accession>A0A409WG28</accession>
<proteinExistence type="predicted"/>
<dbReference type="OrthoDB" id="3235609at2759"/>
<reference evidence="2 3" key="1">
    <citation type="journal article" date="2018" name="Evol. Lett.">
        <title>Horizontal gene cluster transfer increased hallucinogenic mushroom diversity.</title>
        <authorList>
            <person name="Reynolds H.T."/>
            <person name="Vijayakumar V."/>
            <person name="Gluck-Thaler E."/>
            <person name="Korotkin H.B."/>
            <person name="Matheny P.B."/>
            <person name="Slot J.C."/>
        </authorList>
    </citation>
    <scope>NUCLEOTIDE SEQUENCE [LARGE SCALE GENOMIC DNA]</scope>
    <source>
        <strain evidence="2 3">2629</strain>
    </source>
</reference>
<organism evidence="2 3">
    <name type="scientific">Panaeolus cyanescens</name>
    <dbReference type="NCBI Taxonomy" id="181874"/>
    <lineage>
        <taxon>Eukaryota</taxon>
        <taxon>Fungi</taxon>
        <taxon>Dikarya</taxon>
        <taxon>Basidiomycota</taxon>
        <taxon>Agaricomycotina</taxon>
        <taxon>Agaricomycetes</taxon>
        <taxon>Agaricomycetidae</taxon>
        <taxon>Agaricales</taxon>
        <taxon>Agaricineae</taxon>
        <taxon>Galeropsidaceae</taxon>
        <taxon>Panaeolus</taxon>
    </lineage>
</organism>
<dbReference type="AlphaFoldDB" id="A0A409WG28"/>
<sequence length="375" mass="42693">METSILEEALMSMDDLIIFHNHSVIYKLLNGTLCWSPGTYGLHDSSEWSQKLRVCSFSFNVWNSDTRNYEDRQRNPVVLDYGFASACLPSVEPIKEATVHMLNSDNANMRQKDYTQLEYSHNKALEINSEEIRSRLKKRFNDEVDPASPTILLVFDQEMALKCLKRNGVNTERWCIGLRDLIMGEEGRGENQAYRRSPSRQSSSRFPADRRSLSPRRQAPGSHRYSGHLPYRDYGQPSTSHSREHAPVYILDILDLYRRVTGDLKTTHITDAASHFLDASVPKGWCGGIEACLLIDIWRKMISGESIDQQHDIEVNRRHASKPEKQEANEVFDDLDDDEVDPNQIASGPSSFNTSSKPTAMEEESDEGDSDDVSD</sequence>
<keyword evidence="3" id="KW-1185">Reference proteome</keyword>
<feature type="region of interest" description="Disordered" evidence="1">
    <location>
        <begin position="188"/>
        <end position="242"/>
    </location>
</feature>
<dbReference type="EMBL" id="NHTK01005496">
    <property type="protein sequence ID" value="PPQ77455.1"/>
    <property type="molecule type" value="Genomic_DNA"/>
</dbReference>
<evidence type="ECO:0000313" key="2">
    <source>
        <dbReference type="EMBL" id="PPQ77455.1"/>
    </source>
</evidence>
<evidence type="ECO:0000256" key="1">
    <source>
        <dbReference type="SAM" id="MobiDB-lite"/>
    </source>
</evidence>
<feature type="compositionally biased region" description="Low complexity" evidence="1">
    <location>
        <begin position="195"/>
        <end position="205"/>
    </location>
</feature>
<evidence type="ECO:0000313" key="3">
    <source>
        <dbReference type="Proteomes" id="UP000284842"/>
    </source>
</evidence>
<dbReference type="Proteomes" id="UP000284842">
    <property type="component" value="Unassembled WGS sequence"/>
</dbReference>
<feature type="region of interest" description="Disordered" evidence="1">
    <location>
        <begin position="314"/>
        <end position="375"/>
    </location>
</feature>
<protein>
    <submittedName>
        <fullName evidence="2">Uncharacterized protein</fullName>
    </submittedName>
</protein>